<protein>
    <submittedName>
        <fullName evidence="1">Uncharacterized protein</fullName>
    </submittedName>
</protein>
<dbReference type="KEGG" id="hhg:XM38_032060"/>
<reference evidence="1 2" key="1">
    <citation type="journal article" date="2016" name="Biochim. Biophys. Acta">
        <title>Characterization of red-shifted phycobilisomes isolated from the chlorophyll f-containing cyanobacterium Halomicronema hongdechloris.</title>
        <authorList>
            <person name="Li Y."/>
            <person name="Lin Y."/>
            <person name="Garvey C.J."/>
            <person name="Birch D."/>
            <person name="Corkery R.W."/>
            <person name="Loughlin P.C."/>
            <person name="Scheer H."/>
            <person name="Willows R.D."/>
            <person name="Chen M."/>
        </authorList>
    </citation>
    <scope>NUCLEOTIDE SEQUENCE [LARGE SCALE GENOMIC DNA]</scope>
    <source>
        <strain evidence="1 2">C2206</strain>
    </source>
</reference>
<evidence type="ECO:0000313" key="1">
    <source>
        <dbReference type="EMBL" id="ASC72251.1"/>
    </source>
</evidence>
<organism evidence="1 2">
    <name type="scientific">Halomicronema hongdechloris C2206</name>
    <dbReference type="NCBI Taxonomy" id="1641165"/>
    <lineage>
        <taxon>Bacteria</taxon>
        <taxon>Bacillati</taxon>
        <taxon>Cyanobacteriota</taxon>
        <taxon>Cyanophyceae</taxon>
        <taxon>Nodosilineales</taxon>
        <taxon>Nodosilineaceae</taxon>
        <taxon>Halomicronema</taxon>
    </lineage>
</organism>
<proteinExistence type="predicted"/>
<accession>A0A1Z3HPM8</accession>
<gene>
    <name evidence="1" type="ORF">XM38_032060</name>
</gene>
<evidence type="ECO:0000313" key="2">
    <source>
        <dbReference type="Proteomes" id="UP000191901"/>
    </source>
</evidence>
<dbReference type="AlphaFoldDB" id="A0A1Z3HPM8"/>
<keyword evidence="2" id="KW-1185">Reference proteome</keyword>
<dbReference type="EMBL" id="CP021983">
    <property type="protein sequence ID" value="ASC72251.1"/>
    <property type="molecule type" value="Genomic_DNA"/>
</dbReference>
<dbReference type="Proteomes" id="UP000191901">
    <property type="component" value="Chromosome"/>
</dbReference>
<sequence length="75" mass="8607">MVQLGLGVDPLAKRRCYQYPGTRQLSERSVSSIDLQNLDTLCHRSQTRQFAIQFLRELSGDISPDLVLPRVLFCR</sequence>
<name>A0A1Z3HPM8_9CYAN</name>